<keyword evidence="2" id="KW-1185">Reference proteome</keyword>
<dbReference type="Proteomes" id="UP001481413">
    <property type="component" value="Unassembled WGS sequence"/>
</dbReference>
<dbReference type="InterPro" id="IPR003787">
    <property type="entry name" value="Sulphur_relay_DsrE/F-like"/>
</dbReference>
<sequence length="112" mass="12153">MSSYILVHIRHIPTQDCEALEYALAMAAFDLPVRLLFSGNGMHWLNHHHGALKDGSKSPSKLLAACSTYEIDHIGLTGDLELDNGSLVKDVTILNSGEAASWMAAAHHVVSF</sequence>
<evidence type="ECO:0000313" key="2">
    <source>
        <dbReference type="Proteomes" id="UP001481413"/>
    </source>
</evidence>
<accession>A0ABQ0A1K4</accession>
<evidence type="ECO:0008006" key="3">
    <source>
        <dbReference type="Google" id="ProtNLM"/>
    </source>
</evidence>
<proteinExistence type="predicted"/>
<evidence type="ECO:0000313" key="1">
    <source>
        <dbReference type="EMBL" id="GAA6146259.1"/>
    </source>
</evidence>
<dbReference type="InterPro" id="IPR027396">
    <property type="entry name" value="DsrEFH-like"/>
</dbReference>
<dbReference type="RefSeq" id="WP_353295470.1">
    <property type="nucleotide sequence ID" value="NZ_BAABWH010000006.1"/>
</dbReference>
<dbReference type="Pfam" id="PF02635">
    <property type="entry name" value="DsrE"/>
    <property type="match status" value="1"/>
</dbReference>
<comment type="caution">
    <text evidence="1">The sequence shown here is derived from an EMBL/GenBank/DDBJ whole genome shotgun (WGS) entry which is preliminary data.</text>
</comment>
<reference evidence="1 2" key="1">
    <citation type="submission" date="2024-04" db="EMBL/GenBank/DDBJ databases">
        <title>Draft genome sequence of Thalassolituus maritimus NBRC 116585.</title>
        <authorList>
            <person name="Miyakawa T."/>
            <person name="Kusuya Y."/>
            <person name="Miura T."/>
        </authorList>
    </citation>
    <scope>NUCLEOTIDE SEQUENCE [LARGE SCALE GENOMIC DNA]</scope>
    <source>
        <strain evidence="1 2">5NW40-0001</strain>
    </source>
</reference>
<gene>
    <name evidence="1" type="ORF">NBRC116585_23770</name>
</gene>
<organism evidence="1 2">
    <name type="scientific">Thalassolituus maritimus</name>
    <dbReference type="NCBI Taxonomy" id="484498"/>
    <lineage>
        <taxon>Bacteria</taxon>
        <taxon>Pseudomonadati</taxon>
        <taxon>Pseudomonadota</taxon>
        <taxon>Gammaproteobacteria</taxon>
        <taxon>Oceanospirillales</taxon>
        <taxon>Oceanospirillaceae</taxon>
        <taxon>Thalassolituus</taxon>
    </lineage>
</organism>
<name>A0ABQ0A1K4_9GAMM</name>
<dbReference type="Gene3D" id="3.40.1260.10">
    <property type="entry name" value="DsrEFH-like"/>
    <property type="match status" value="1"/>
</dbReference>
<dbReference type="EMBL" id="BAABWH010000006">
    <property type="protein sequence ID" value="GAA6146259.1"/>
    <property type="molecule type" value="Genomic_DNA"/>
</dbReference>
<dbReference type="SUPFAM" id="SSF75169">
    <property type="entry name" value="DsrEFH-like"/>
    <property type="match status" value="1"/>
</dbReference>
<protein>
    <recommendedName>
        <fullName evidence="3">Sulfur reduction protein DsrE</fullName>
    </recommendedName>
</protein>